<dbReference type="InterPro" id="IPR000943">
    <property type="entry name" value="RNA_pol_sigma70"/>
</dbReference>
<dbReference type="CDD" id="cd06171">
    <property type="entry name" value="Sigma70_r4"/>
    <property type="match status" value="1"/>
</dbReference>
<organism evidence="3 4">
    <name type="scientific">Malus baccata</name>
    <name type="common">Siberian crab apple</name>
    <name type="synonym">Pyrus baccata</name>
    <dbReference type="NCBI Taxonomy" id="106549"/>
    <lineage>
        <taxon>Eukaryota</taxon>
        <taxon>Viridiplantae</taxon>
        <taxon>Streptophyta</taxon>
        <taxon>Embryophyta</taxon>
        <taxon>Tracheophyta</taxon>
        <taxon>Spermatophyta</taxon>
        <taxon>Magnoliopsida</taxon>
        <taxon>eudicotyledons</taxon>
        <taxon>Gunneridae</taxon>
        <taxon>Pentapetalae</taxon>
        <taxon>rosids</taxon>
        <taxon>fabids</taxon>
        <taxon>Rosales</taxon>
        <taxon>Rosaceae</taxon>
        <taxon>Amygdaloideae</taxon>
        <taxon>Maleae</taxon>
        <taxon>Malus</taxon>
    </lineage>
</organism>
<dbReference type="SUPFAM" id="SSF88659">
    <property type="entry name" value="Sigma3 and sigma4 domains of RNA polymerase sigma factors"/>
    <property type="match status" value="2"/>
</dbReference>
<gene>
    <name evidence="3" type="ORF">C1H46_045687</name>
</gene>
<evidence type="ECO:0000313" key="4">
    <source>
        <dbReference type="Proteomes" id="UP000315295"/>
    </source>
</evidence>
<dbReference type="PROSITE" id="PS00716">
    <property type="entry name" value="SIGMA70_2"/>
    <property type="match status" value="1"/>
</dbReference>
<dbReference type="InterPro" id="IPR013324">
    <property type="entry name" value="RNA_pol_sigma_r3/r4-like"/>
</dbReference>
<dbReference type="PANTHER" id="PTHR30603">
    <property type="entry name" value="RNA POLYMERASE SIGMA FACTOR RPO"/>
    <property type="match status" value="1"/>
</dbReference>
<name>A0A540K3J2_MALBA</name>
<sequence length="158" mass="18229">MVEATYRVKEAKKQLYSLNGRHPNDEEVAEATGLSMKRLSAVLLTPKAPRSLDQKIGINLNFKPSEVISDPDAETAEDLLMKKFMKQDLEKVLDSLNPREKQVVRWRFGLEDGRMKTLQEIGELMGVSRERIRQIESCAFRKLKNKKRTKHLQQYAVS</sequence>
<dbReference type="Pfam" id="PF04539">
    <property type="entry name" value="Sigma70_r3"/>
    <property type="match status" value="1"/>
</dbReference>
<keyword evidence="4" id="KW-1185">Reference proteome</keyword>
<dbReference type="NCBIfam" id="TIGR02937">
    <property type="entry name" value="sigma70-ECF"/>
    <property type="match status" value="1"/>
</dbReference>
<dbReference type="Gene3D" id="1.10.10.10">
    <property type="entry name" value="Winged helix-like DNA-binding domain superfamily/Winged helix DNA-binding domain"/>
    <property type="match status" value="2"/>
</dbReference>
<protein>
    <recommendedName>
        <fullName evidence="2">RNA polymerase sigma-70 domain-containing protein</fullName>
    </recommendedName>
</protein>
<dbReference type="EMBL" id="VIEB01009184">
    <property type="protein sequence ID" value="TQD68780.1"/>
    <property type="molecule type" value="Genomic_DNA"/>
</dbReference>
<reference evidence="3 4" key="1">
    <citation type="journal article" date="2019" name="G3 (Bethesda)">
        <title>Sequencing of a Wild Apple (Malus baccata) Genome Unravels the Differences Between Cultivated and Wild Apple Species Regarding Disease Resistance and Cold Tolerance.</title>
        <authorList>
            <person name="Chen X."/>
        </authorList>
    </citation>
    <scope>NUCLEOTIDE SEQUENCE [LARGE SCALE GENOMIC DNA]</scope>
    <source>
        <strain evidence="4">cv. Shandingzi</strain>
        <tissue evidence="3">Leaves</tissue>
    </source>
</reference>
<dbReference type="InterPro" id="IPR036388">
    <property type="entry name" value="WH-like_DNA-bd_sf"/>
</dbReference>
<dbReference type="InterPro" id="IPR007624">
    <property type="entry name" value="RNA_pol_sigma70_r3"/>
</dbReference>
<dbReference type="GO" id="GO:0006352">
    <property type="term" value="P:DNA-templated transcription initiation"/>
    <property type="evidence" value="ECO:0007669"/>
    <property type="project" value="InterPro"/>
</dbReference>
<dbReference type="GO" id="GO:0016987">
    <property type="term" value="F:sigma factor activity"/>
    <property type="evidence" value="ECO:0007669"/>
    <property type="project" value="UniProtKB-ARBA"/>
</dbReference>
<evidence type="ECO:0000256" key="1">
    <source>
        <dbReference type="ARBA" id="ARBA00007788"/>
    </source>
</evidence>
<evidence type="ECO:0000259" key="2">
    <source>
        <dbReference type="PROSITE" id="PS00716"/>
    </source>
</evidence>
<feature type="domain" description="RNA polymerase sigma-70" evidence="2">
    <location>
        <begin position="117"/>
        <end position="143"/>
    </location>
</feature>
<comment type="caution">
    <text evidence="3">The sequence shown here is derived from an EMBL/GenBank/DDBJ whole genome shotgun (WGS) entry which is preliminary data.</text>
</comment>
<dbReference type="STRING" id="106549.A0A540K3J2"/>
<comment type="similarity">
    <text evidence="1">Belongs to the sigma-70 factor family.</text>
</comment>
<dbReference type="AlphaFoldDB" id="A0A540K3J2"/>
<evidence type="ECO:0000313" key="3">
    <source>
        <dbReference type="EMBL" id="TQD68780.1"/>
    </source>
</evidence>
<dbReference type="GO" id="GO:0071482">
    <property type="term" value="P:cellular response to light stimulus"/>
    <property type="evidence" value="ECO:0007669"/>
    <property type="project" value="UniProtKB-ARBA"/>
</dbReference>
<accession>A0A540K3J2</accession>
<dbReference type="Pfam" id="PF04545">
    <property type="entry name" value="Sigma70_r4"/>
    <property type="match status" value="1"/>
</dbReference>
<dbReference type="InterPro" id="IPR014284">
    <property type="entry name" value="RNA_pol_sigma-70_dom"/>
</dbReference>
<dbReference type="InterPro" id="IPR050239">
    <property type="entry name" value="Sigma-70_RNA_pol_init_factors"/>
</dbReference>
<dbReference type="InterPro" id="IPR007630">
    <property type="entry name" value="RNA_pol_sigma70_r4"/>
</dbReference>
<dbReference type="PRINTS" id="PR00046">
    <property type="entry name" value="SIGMA70FCT"/>
</dbReference>
<dbReference type="PANTHER" id="PTHR30603:SF57">
    <property type="entry name" value="RNA POLYMERASE SIGMA FACTOR SIGB"/>
    <property type="match status" value="1"/>
</dbReference>
<dbReference type="Proteomes" id="UP000315295">
    <property type="component" value="Unassembled WGS sequence"/>
</dbReference>
<proteinExistence type="inferred from homology"/>